<reference evidence="1 2" key="1">
    <citation type="submission" date="2011-01" db="EMBL/GenBank/DDBJ databases">
        <authorList>
            <person name="Muzny D."/>
            <person name="Qin X."/>
            <person name="Deng J."/>
            <person name="Jiang H."/>
            <person name="Liu Y."/>
            <person name="Qu J."/>
            <person name="Song X.-Z."/>
            <person name="Zhang L."/>
            <person name="Thornton R."/>
            <person name="Coyle M."/>
            <person name="Francisco L."/>
            <person name="Jackson L."/>
            <person name="Javaid M."/>
            <person name="Korchina V."/>
            <person name="Kovar C."/>
            <person name="Mata R."/>
            <person name="Mathew T."/>
            <person name="Ngo R."/>
            <person name="Nguyen L."/>
            <person name="Nguyen N."/>
            <person name="Okwuonu G."/>
            <person name="Ongeri F."/>
            <person name="Pham C."/>
            <person name="Simmons D."/>
            <person name="Wilczek-Boney K."/>
            <person name="Hale W."/>
            <person name="Jakkamsetti A."/>
            <person name="Pham P."/>
            <person name="Ruth R."/>
            <person name="San Lucas F."/>
            <person name="Warren J."/>
            <person name="Zhang J."/>
            <person name="Zhao Z."/>
            <person name="Zhou C."/>
            <person name="Zhu D."/>
            <person name="Lee S."/>
            <person name="Bess C."/>
            <person name="Blankenburg K."/>
            <person name="Forbes L."/>
            <person name="Fu Q."/>
            <person name="Gubbala S."/>
            <person name="Hirani K."/>
            <person name="Jayaseelan J.C."/>
            <person name="Lara F."/>
            <person name="Munidasa M."/>
            <person name="Palculict T."/>
            <person name="Patil S."/>
            <person name="Pu L.-L."/>
            <person name="Saada N."/>
            <person name="Tang L."/>
            <person name="Weissenberger G."/>
            <person name="Zhu Y."/>
            <person name="Hemphill L."/>
            <person name="Shang Y."/>
            <person name="Youmans B."/>
            <person name="Ayvaz T."/>
            <person name="Ross M."/>
            <person name="Santibanez J."/>
            <person name="Aqrawi P."/>
            <person name="Gross S."/>
            <person name="Joshi V."/>
            <person name="Fowler G."/>
            <person name="Nazareth L."/>
            <person name="Reid J."/>
            <person name="Worley K."/>
            <person name="Petrosino J."/>
            <person name="Highlander S."/>
            <person name="Gibbs R."/>
        </authorList>
    </citation>
    <scope>NUCLEOTIDE SEQUENCE [LARGE SCALE GENOMIC DNA]</scope>
    <source>
        <strain evidence="1 2">ATCC 33394</strain>
    </source>
</reference>
<evidence type="ECO:0000313" key="1">
    <source>
        <dbReference type="EMBL" id="EGC16715.1"/>
    </source>
</evidence>
<protein>
    <submittedName>
        <fullName evidence="1">Uncharacterized protein</fullName>
    </submittedName>
</protein>
<accession>F0F1C7</accession>
<dbReference type="EMBL" id="AEWV01000039">
    <property type="protein sequence ID" value="EGC16715.1"/>
    <property type="molecule type" value="Genomic_DNA"/>
</dbReference>
<keyword evidence="2" id="KW-1185">Reference proteome</keyword>
<dbReference type="HOGENOM" id="CLU_2990658_0_0_4"/>
<proteinExistence type="predicted"/>
<organism evidence="1 2">
    <name type="scientific">Kingella denitrificans ATCC 33394</name>
    <dbReference type="NCBI Taxonomy" id="888741"/>
    <lineage>
        <taxon>Bacteria</taxon>
        <taxon>Pseudomonadati</taxon>
        <taxon>Pseudomonadota</taxon>
        <taxon>Betaproteobacteria</taxon>
        <taxon>Neisseriales</taxon>
        <taxon>Neisseriaceae</taxon>
        <taxon>Kingella</taxon>
    </lineage>
</organism>
<dbReference type="AlphaFoldDB" id="F0F1C7"/>
<dbReference type="Proteomes" id="UP000004088">
    <property type="component" value="Unassembled WGS sequence"/>
</dbReference>
<comment type="caution">
    <text evidence="1">The sequence shown here is derived from an EMBL/GenBank/DDBJ whole genome shotgun (WGS) entry which is preliminary data.</text>
</comment>
<gene>
    <name evidence="1" type="ORF">HMPREF9098_1912</name>
</gene>
<sequence length="57" mass="6282">MPNNNPCILTFSPAPCERFTRFAGKAACTAKICPICRFLRTMAVIFSGSLRTVSLKE</sequence>
<evidence type="ECO:0000313" key="2">
    <source>
        <dbReference type="Proteomes" id="UP000004088"/>
    </source>
</evidence>
<dbReference type="STRING" id="888741.HMPREF9098_1912"/>
<name>F0F1C7_9NEIS</name>